<protein>
    <submittedName>
        <fullName evidence="2">Uncharacterized protein</fullName>
    </submittedName>
</protein>
<accession>A0AAD8PTT6</accession>
<feature type="signal peptide" evidence="1">
    <location>
        <begin position="1"/>
        <end position="16"/>
    </location>
</feature>
<reference evidence="2" key="1">
    <citation type="submission" date="2021-06" db="EMBL/GenBank/DDBJ databases">
        <title>Comparative genomics, transcriptomics and evolutionary studies reveal genomic signatures of adaptation to plant cell wall in hemibiotrophic fungi.</title>
        <authorList>
            <consortium name="DOE Joint Genome Institute"/>
            <person name="Baroncelli R."/>
            <person name="Diaz J.F."/>
            <person name="Benocci T."/>
            <person name="Peng M."/>
            <person name="Battaglia E."/>
            <person name="Haridas S."/>
            <person name="Andreopoulos W."/>
            <person name="Labutti K."/>
            <person name="Pangilinan J."/>
            <person name="Floch G.L."/>
            <person name="Makela M.R."/>
            <person name="Henrissat B."/>
            <person name="Grigoriev I.V."/>
            <person name="Crouch J.A."/>
            <person name="De Vries R.P."/>
            <person name="Sukno S.A."/>
            <person name="Thon M.R."/>
        </authorList>
    </citation>
    <scope>NUCLEOTIDE SEQUENCE</scope>
    <source>
        <strain evidence="2">CBS 125086</strain>
    </source>
</reference>
<name>A0AAD8PTT6_9PEZI</name>
<evidence type="ECO:0000313" key="3">
    <source>
        <dbReference type="Proteomes" id="UP001230504"/>
    </source>
</evidence>
<sequence>MKFLTVLVLFAVGTQAGMKWCHCDNGARDHLVQDTHNTCRTVHSKIIDDWCYTHATEETFKNVGCILWSSNLS</sequence>
<dbReference type="AlphaFoldDB" id="A0AAD8PTT6"/>
<dbReference type="GeneID" id="85442775"/>
<feature type="chain" id="PRO_5041908843" evidence="1">
    <location>
        <begin position="17"/>
        <end position="73"/>
    </location>
</feature>
<keyword evidence="3" id="KW-1185">Reference proteome</keyword>
<dbReference type="RefSeq" id="XP_060410975.1">
    <property type="nucleotide sequence ID" value="XM_060558535.1"/>
</dbReference>
<keyword evidence="1" id="KW-0732">Signal</keyword>
<evidence type="ECO:0000256" key="1">
    <source>
        <dbReference type="SAM" id="SignalP"/>
    </source>
</evidence>
<comment type="caution">
    <text evidence="2">The sequence shown here is derived from an EMBL/GenBank/DDBJ whole genome shotgun (WGS) entry which is preliminary data.</text>
</comment>
<evidence type="ECO:0000313" key="2">
    <source>
        <dbReference type="EMBL" id="KAK1579887.1"/>
    </source>
</evidence>
<dbReference type="Proteomes" id="UP001230504">
    <property type="component" value="Unassembled WGS sequence"/>
</dbReference>
<dbReference type="EMBL" id="JAHLJV010000061">
    <property type="protein sequence ID" value="KAK1579887.1"/>
    <property type="molecule type" value="Genomic_DNA"/>
</dbReference>
<organism evidence="2 3">
    <name type="scientific">Colletotrichum navitas</name>
    <dbReference type="NCBI Taxonomy" id="681940"/>
    <lineage>
        <taxon>Eukaryota</taxon>
        <taxon>Fungi</taxon>
        <taxon>Dikarya</taxon>
        <taxon>Ascomycota</taxon>
        <taxon>Pezizomycotina</taxon>
        <taxon>Sordariomycetes</taxon>
        <taxon>Hypocreomycetidae</taxon>
        <taxon>Glomerellales</taxon>
        <taxon>Glomerellaceae</taxon>
        <taxon>Colletotrichum</taxon>
        <taxon>Colletotrichum graminicola species complex</taxon>
    </lineage>
</organism>
<proteinExistence type="predicted"/>
<gene>
    <name evidence="2" type="ORF">LY79DRAFT_563200</name>
</gene>